<evidence type="ECO:0000313" key="2">
    <source>
        <dbReference type="EMBL" id="EGF78585.1"/>
    </source>
</evidence>
<gene>
    <name evidence="2" type="ORF">BATDEDRAFT_26733</name>
</gene>
<feature type="chain" id="PRO_5003319008" evidence="1">
    <location>
        <begin position="22"/>
        <end position="298"/>
    </location>
</feature>
<accession>F4P8B3</accession>
<dbReference type="AlphaFoldDB" id="F4P8B3"/>
<dbReference type="RefSeq" id="XP_006680747.1">
    <property type="nucleotide sequence ID" value="XM_006680684.1"/>
</dbReference>
<dbReference type="InParanoid" id="F4P8B3"/>
<keyword evidence="3" id="KW-1185">Reference proteome</keyword>
<feature type="signal peptide" evidence="1">
    <location>
        <begin position="1"/>
        <end position="21"/>
    </location>
</feature>
<dbReference type="EMBL" id="GL882888">
    <property type="protein sequence ID" value="EGF78585.1"/>
    <property type="molecule type" value="Genomic_DNA"/>
</dbReference>
<protein>
    <submittedName>
        <fullName evidence="2">Uncharacterized protein</fullName>
    </submittedName>
</protein>
<organism evidence="2 3">
    <name type="scientific">Batrachochytrium dendrobatidis (strain JAM81 / FGSC 10211)</name>
    <name type="common">Frog chytrid fungus</name>
    <dbReference type="NCBI Taxonomy" id="684364"/>
    <lineage>
        <taxon>Eukaryota</taxon>
        <taxon>Fungi</taxon>
        <taxon>Fungi incertae sedis</taxon>
        <taxon>Chytridiomycota</taxon>
        <taxon>Chytridiomycota incertae sedis</taxon>
        <taxon>Chytridiomycetes</taxon>
        <taxon>Rhizophydiales</taxon>
        <taxon>Rhizophydiales incertae sedis</taxon>
        <taxon>Batrachochytrium</taxon>
    </lineage>
</organism>
<evidence type="ECO:0000313" key="3">
    <source>
        <dbReference type="Proteomes" id="UP000007241"/>
    </source>
</evidence>
<reference evidence="2 3" key="1">
    <citation type="submission" date="2009-12" db="EMBL/GenBank/DDBJ databases">
        <title>The draft genome of Batrachochytrium dendrobatidis.</title>
        <authorList>
            <consortium name="US DOE Joint Genome Institute (JGI-PGF)"/>
            <person name="Kuo A."/>
            <person name="Salamov A."/>
            <person name="Schmutz J."/>
            <person name="Lucas S."/>
            <person name="Pitluck S."/>
            <person name="Rosenblum E."/>
            <person name="Stajich J."/>
            <person name="Eisen M."/>
            <person name="Grigoriev I.V."/>
        </authorList>
    </citation>
    <scope>NUCLEOTIDE SEQUENCE [LARGE SCALE GENOMIC DNA]</scope>
    <source>
        <strain evidence="3">JAM81 / FGSC 10211</strain>
    </source>
</reference>
<sequence length="298" mass="33355">MKSINFSVLATAFALSSSVYAAPPMQQKNLPPGPDTTATISNEKNTESRDLFVSELVELAGVELQSTGKLVIDDKRYDPTLMQKYFVSGAEIYHKEDYWGRDALVAVLLEHIPEAPGMKGQPVTPTTPDQPGLLGGLFSAMWSGETPSDAPKSLEQKIADYYGLTQSFSGEYLLWIGEVFEYLSKLEIQTNNESVIKLVKDFKLCAHQLASAFEDEQEAMQHATSAPQDGSQFELVKSIKDIMAKHQESVQEILKNFTKQMNDYLRAYSYSTIKFKPILGDWIDFHNEMDVMADTLLE</sequence>
<dbReference type="HOGENOM" id="CLU_081340_0_0_1"/>
<proteinExistence type="predicted"/>
<dbReference type="GeneID" id="18239112"/>
<name>F4P8B3_BATDJ</name>
<dbReference type="Proteomes" id="UP000007241">
    <property type="component" value="Unassembled WGS sequence"/>
</dbReference>
<keyword evidence="1" id="KW-0732">Signal</keyword>
<evidence type="ECO:0000256" key="1">
    <source>
        <dbReference type="SAM" id="SignalP"/>
    </source>
</evidence>